<dbReference type="InterPro" id="IPR036411">
    <property type="entry name" value="TorD-like_sf"/>
</dbReference>
<dbReference type="Gene3D" id="1.10.3480.10">
    <property type="entry name" value="TorD-like"/>
    <property type="match status" value="1"/>
</dbReference>
<evidence type="ECO:0008006" key="3">
    <source>
        <dbReference type="Google" id="ProtNLM"/>
    </source>
</evidence>
<sequence>MPQTLEETYGNLVLCQLFTNIWFGEWNEYEKRMEEFPKEVSAAFPFHAHYDREETALWRENYFTIPGEYFIPPYLSSYYGKSEEQQEKARQDILCLIGEFDKLGFYYPLKKKEFPDHFGSLTAFFTAALNEQVKAIQQQDEKTRSKLNELLIEVYRSYMKASLEKMLQHSTNKLSDPFFQAFIPYYVNNMQALAIEV</sequence>
<evidence type="ECO:0000313" key="2">
    <source>
        <dbReference type="Proteomes" id="UP000621631"/>
    </source>
</evidence>
<accession>A0ABR7VGK3</accession>
<name>A0ABR7VGK3_VIRHA</name>
<organism evidence="1 2">
    <name type="scientific">Virgibacillus halodenitrificans</name>
    <name type="common">Bacillus halodenitrificans</name>
    <dbReference type="NCBI Taxonomy" id="1482"/>
    <lineage>
        <taxon>Bacteria</taxon>
        <taxon>Bacillati</taxon>
        <taxon>Bacillota</taxon>
        <taxon>Bacilli</taxon>
        <taxon>Bacillales</taxon>
        <taxon>Bacillaceae</taxon>
        <taxon>Virgibacillus</taxon>
    </lineage>
</organism>
<evidence type="ECO:0000313" key="1">
    <source>
        <dbReference type="EMBL" id="MBD1221067.1"/>
    </source>
</evidence>
<dbReference type="RefSeq" id="WP_019379178.1">
    <property type="nucleotide sequence ID" value="NZ_JACWEZ010000001.1"/>
</dbReference>
<gene>
    <name evidence="1" type="ORF">IC602_00400</name>
</gene>
<reference evidence="1 2" key="1">
    <citation type="submission" date="2020-09" db="EMBL/GenBank/DDBJ databases">
        <title>Draft Genome Sequences of Oil-Oxidizing Bacteria Halomonas titanicae, Marinobacter lutaoensis, and Virgibacillus halodenitrificans Isolated from Highly Saline Environments.</title>
        <authorList>
            <person name="Grouzdev D.S."/>
            <person name="Sokolova D.S."/>
            <person name="Semenova E.M."/>
            <person name="Borzenkov I.A."/>
            <person name="Bidzhieva S.K."/>
            <person name="Poltaraus A.B."/>
            <person name="Nazina T.N."/>
        </authorList>
    </citation>
    <scope>NUCLEOTIDE SEQUENCE [LARGE SCALE GENOMIC DNA]</scope>
    <source>
        <strain evidence="1 2">VKM B-3472D</strain>
    </source>
</reference>
<keyword evidence="2" id="KW-1185">Reference proteome</keyword>
<dbReference type="SUPFAM" id="SSF89155">
    <property type="entry name" value="TorD-like"/>
    <property type="match status" value="1"/>
</dbReference>
<dbReference type="EMBL" id="JACWEZ010000001">
    <property type="protein sequence ID" value="MBD1221067.1"/>
    <property type="molecule type" value="Genomic_DNA"/>
</dbReference>
<comment type="caution">
    <text evidence="1">The sequence shown here is derived from an EMBL/GenBank/DDBJ whole genome shotgun (WGS) entry which is preliminary data.</text>
</comment>
<proteinExistence type="predicted"/>
<dbReference type="Proteomes" id="UP000621631">
    <property type="component" value="Unassembled WGS sequence"/>
</dbReference>
<protein>
    <recommendedName>
        <fullName evidence="3">Nitrate reductase delta subunit</fullName>
    </recommendedName>
</protein>